<proteinExistence type="predicted"/>
<dbReference type="EMBL" id="QFBC01000014">
    <property type="protein sequence ID" value="PWE53697.1"/>
    <property type="molecule type" value="Genomic_DNA"/>
</dbReference>
<evidence type="ECO:0000313" key="3">
    <source>
        <dbReference type="Proteomes" id="UP000245252"/>
    </source>
</evidence>
<name>A0A2U2DK59_9HYPH</name>
<reference evidence="2 3" key="1">
    <citation type="submission" date="2018-05" db="EMBL/GenBank/DDBJ databases">
        <title>The draft genome of strain NS-104.</title>
        <authorList>
            <person name="Hang P."/>
            <person name="Jiang J."/>
        </authorList>
    </citation>
    <scope>NUCLEOTIDE SEQUENCE [LARGE SCALE GENOMIC DNA]</scope>
    <source>
        <strain evidence="2 3">NS-104</strain>
    </source>
</reference>
<feature type="signal peptide" evidence="1">
    <location>
        <begin position="1"/>
        <end position="21"/>
    </location>
</feature>
<keyword evidence="3" id="KW-1185">Reference proteome</keyword>
<accession>A0A2U2DK59</accession>
<evidence type="ECO:0000313" key="2">
    <source>
        <dbReference type="EMBL" id="PWE53697.1"/>
    </source>
</evidence>
<protein>
    <submittedName>
        <fullName evidence="2">Succinoglycan biosynthesis protein exoi</fullName>
    </submittedName>
</protein>
<dbReference type="Gene3D" id="2.40.50.90">
    <property type="match status" value="1"/>
</dbReference>
<dbReference type="RefSeq" id="WP_109460865.1">
    <property type="nucleotide sequence ID" value="NZ_QFBC01000014.1"/>
</dbReference>
<comment type="caution">
    <text evidence="2">The sequence shown here is derived from an EMBL/GenBank/DDBJ whole genome shotgun (WGS) entry which is preliminary data.</text>
</comment>
<dbReference type="SUPFAM" id="SSF50199">
    <property type="entry name" value="Staphylococcal nuclease"/>
    <property type="match status" value="1"/>
</dbReference>
<organism evidence="2 3">
    <name type="scientific">Metarhizobium album</name>
    <dbReference type="NCBI Taxonomy" id="2182425"/>
    <lineage>
        <taxon>Bacteria</taxon>
        <taxon>Pseudomonadati</taxon>
        <taxon>Pseudomonadota</taxon>
        <taxon>Alphaproteobacteria</taxon>
        <taxon>Hyphomicrobiales</taxon>
        <taxon>Rhizobiaceae</taxon>
        <taxon>Metarhizobium</taxon>
    </lineage>
</organism>
<dbReference type="Proteomes" id="UP000245252">
    <property type="component" value="Unassembled WGS sequence"/>
</dbReference>
<dbReference type="OrthoDB" id="8126240at2"/>
<sequence length="179" mass="18389">MTASARVTLVVSLAIAANALAAPAGYTVLESGIALESGETWSRAGQRYRLYGVQSCLRGTAFTNKAGLKQDCGDASMAVLSAFIKDTHPACAPVARSAALTYVVCYATVAGTQLDLGTALISQGFAFAALNADGIPVNPAYAVAEQDAKGRSAGLWAFPDVQHPSVILGKATTAREPNP</sequence>
<dbReference type="InterPro" id="IPR035437">
    <property type="entry name" value="SNase_OB-fold_sf"/>
</dbReference>
<keyword evidence="1" id="KW-0732">Signal</keyword>
<gene>
    <name evidence="2" type="ORF">DEM27_24475</name>
</gene>
<dbReference type="AlphaFoldDB" id="A0A2U2DK59"/>
<feature type="chain" id="PRO_5015576431" evidence="1">
    <location>
        <begin position="22"/>
        <end position="179"/>
    </location>
</feature>
<evidence type="ECO:0000256" key="1">
    <source>
        <dbReference type="SAM" id="SignalP"/>
    </source>
</evidence>